<organism evidence="1">
    <name type="scientific">Coccolithus braarudii</name>
    <dbReference type="NCBI Taxonomy" id="221442"/>
    <lineage>
        <taxon>Eukaryota</taxon>
        <taxon>Haptista</taxon>
        <taxon>Haptophyta</taxon>
        <taxon>Prymnesiophyceae</taxon>
        <taxon>Coccolithales</taxon>
        <taxon>Coccolithaceae</taxon>
        <taxon>Coccolithus</taxon>
    </lineage>
</organism>
<sequence length="128" mass="14742">MYTTIVISCDCFAQSMLHGFLQRSLVCLHPHLALTTFRYLHLFLRRHQHEEANDGYAESEVRAYDLEAKHDSLVVKFTRWLHLCLPLPFRLICCALELCLPLKLVRGARIVFSIPVPRRVTTSGSTMS</sequence>
<proteinExistence type="predicted"/>
<dbReference type="EMBL" id="HBEY01035580">
    <property type="protein sequence ID" value="CAD8613630.1"/>
    <property type="molecule type" value="Transcribed_RNA"/>
</dbReference>
<name>A0A7S0LIC4_9EUKA</name>
<reference evidence="1" key="1">
    <citation type="submission" date="2021-01" db="EMBL/GenBank/DDBJ databases">
        <authorList>
            <person name="Corre E."/>
            <person name="Pelletier E."/>
            <person name="Niang G."/>
            <person name="Scheremetjew M."/>
            <person name="Finn R."/>
            <person name="Kale V."/>
            <person name="Holt S."/>
            <person name="Cochrane G."/>
            <person name="Meng A."/>
            <person name="Brown T."/>
            <person name="Cohen L."/>
        </authorList>
    </citation>
    <scope>NUCLEOTIDE SEQUENCE</scope>
    <source>
        <strain evidence="1">PLY182g</strain>
    </source>
</reference>
<accession>A0A7S0LIC4</accession>
<gene>
    <name evidence="1" type="ORF">CPEL01642_LOCUS17010</name>
</gene>
<evidence type="ECO:0000313" key="1">
    <source>
        <dbReference type="EMBL" id="CAD8613630.1"/>
    </source>
</evidence>
<dbReference type="AlphaFoldDB" id="A0A7S0LIC4"/>
<protein>
    <submittedName>
        <fullName evidence="1">Uncharacterized protein</fullName>
    </submittedName>
</protein>